<evidence type="ECO:0000313" key="2">
    <source>
        <dbReference type="Proteomes" id="UP000258385"/>
    </source>
</evidence>
<name>A0A346FD81_9CAUD</name>
<dbReference type="RefSeq" id="YP_009807832.1">
    <property type="nucleotide sequence ID" value="NC_048028.1"/>
</dbReference>
<evidence type="ECO:0000313" key="1">
    <source>
        <dbReference type="EMBL" id="AXN53695.1"/>
    </source>
</evidence>
<sequence>MGRTKGVLSTNTFEIIVFLHEDMPMYEVEPFAYEEMSKALQDKGFDDFENFRLDEVDDAYAYGKRIPNMLSYRFRAEVEKPLKQVRAQRITEEDSDW</sequence>
<accession>A0A346FD81</accession>
<dbReference type="GeneID" id="54998730"/>
<gene>
    <name evidence="1" type="primary">138</name>
    <name evidence="1" type="ORF">SEA_RONALDO_138</name>
</gene>
<organism evidence="1 2">
    <name type="scientific">Gordonia phage Ronaldo</name>
    <dbReference type="NCBI Taxonomy" id="2250397"/>
    <lineage>
        <taxon>Viruses</taxon>
        <taxon>Duplodnaviria</taxon>
        <taxon>Heunggongvirae</taxon>
        <taxon>Uroviricota</taxon>
        <taxon>Caudoviricetes</taxon>
        <taxon>Ronaldovirus</taxon>
        <taxon>Ronaldovirus ronaldo</taxon>
    </lineage>
</organism>
<protein>
    <submittedName>
        <fullName evidence="1">Uncharacterized protein</fullName>
    </submittedName>
</protein>
<dbReference type="EMBL" id="MH479925">
    <property type="protein sequence ID" value="AXN53695.1"/>
    <property type="molecule type" value="Genomic_DNA"/>
</dbReference>
<dbReference type="KEGG" id="vg:54998730"/>
<dbReference type="Proteomes" id="UP000258385">
    <property type="component" value="Segment"/>
</dbReference>
<reference evidence="1 2" key="1">
    <citation type="submission" date="2018-06" db="EMBL/GenBank/DDBJ databases">
        <authorList>
            <person name="DeCurzio J.M."/>
            <person name="Delesalle V.A."/>
            <person name="Garlena R.A."/>
            <person name="Russell D.A."/>
            <person name="Pope W.H."/>
            <person name="Jacobs-Sera D."/>
            <person name="Hatfull G.F."/>
        </authorList>
    </citation>
    <scope>NUCLEOTIDE SEQUENCE [LARGE SCALE GENOMIC DNA]</scope>
</reference>
<proteinExistence type="predicted"/>
<keyword evidence="2" id="KW-1185">Reference proteome</keyword>